<evidence type="ECO:0000259" key="3">
    <source>
        <dbReference type="PROSITE" id="PS50010"/>
    </source>
</evidence>
<feature type="compositionally biased region" description="Low complexity" evidence="2">
    <location>
        <begin position="477"/>
        <end position="523"/>
    </location>
</feature>
<dbReference type="SMART" id="SM00325">
    <property type="entry name" value="RhoGEF"/>
    <property type="match status" value="1"/>
</dbReference>
<proteinExistence type="predicted"/>
<feature type="compositionally biased region" description="Acidic residues" evidence="2">
    <location>
        <begin position="524"/>
        <end position="533"/>
    </location>
</feature>
<evidence type="ECO:0000313" key="4">
    <source>
        <dbReference type="Proteomes" id="UP000694888"/>
    </source>
</evidence>
<dbReference type="Pfam" id="PF19056">
    <property type="entry name" value="WD40_2"/>
    <property type="match status" value="1"/>
</dbReference>
<dbReference type="Gene3D" id="2.130.10.10">
    <property type="entry name" value="YVTN repeat-like/Quinoprotein amine dehydrogenase"/>
    <property type="match status" value="1"/>
</dbReference>
<feature type="domain" description="DH" evidence="3">
    <location>
        <begin position="1"/>
        <end position="140"/>
    </location>
</feature>
<dbReference type="CDD" id="cd00160">
    <property type="entry name" value="RhoGEF"/>
    <property type="match status" value="1"/>
</dbReference>
<organism evidence="4 5">
    <name type="scientific">Aplysia californica</name>
    <name type="common">California sea hare</name>
    <dbReference type="NCBI Taxonomy" id="6500"/>
    <lineage>
        <taxon>Eukaryota</taxon>
        <taxon>Metazoa</taxon>
        <taxon>Spiralia</taxon>
        <taxon>Lophotrochozoa</taxon>
        <taxon>Mollusca</taxon>
        <taxon>Gastropoda</taxon>
        <taxon>Heterobranchia</taxon>
        <taxon>Euthyneura</taxon>
        <taxon>Tectipleura</taxon>
        <taxon>Aplysiida</taxon>
        <taxon>Aplysioidea</taxon>
        <taxon>Aplysiidae</taxon>
        <taxon>Aplysia</taxon>
    </lineage>
</organism>
<protein>
    <submittedName>
        <fullName evidence="5">Rho guanine nucleotide exchange factor 17</fullName>
    </submittedName>
</protein>
<dbReference type="SUPFAM" id="SSF48065">
    <property type="entry name" value="DBL homology domain (DH-domain)"/>
    <property type="match status" value="1"/>
</dbReference>
<dbReference type="InterPro" id="IPR039919">
    <property type="entry name" value="ARHGEF10/ARHGEF17"/>
</dbReference>
<feature type="region of interest" description="Disordered" evidence="2">
    <location>
        <begin position="445"/>
        <end position="549"/>
    </location>
</feature>
<dbReference type="RefSeq" id="XP_012942362.1">
    <property type="nucleotide sequence ID" value="XM_013086908.2"/>
</dbReference>
<gene>
    <name evidence="5" type="primary">LOC101856915</name>
</gene>
<feature type="compositionally biased region" description="Polar residues" evidence="2">
    <location>
        <begin position="577"/>
        <end position="590"/>
    </location>
</feature>
<dbReference type="SUPFAM" id="SSF101898">
    <property type="entry name" value="NHL repeat"/>
    <property type="match status" value="1"/>
</dbReference>
<feature type="compositionally biased region" description="Gly residues" evidence="2">
    <location>
        <begin position="859"/>
        <end position="889"/>
    </location>
</feature>
<evidence type="ECO:0000313" key="5">
    <source>
        <dbReference type="RefSeq" id="XP_012942362.1"/>
    </source>
</evidence>
<evidence type="ECO:0000256" key="1">
    <source>
        <dbReference type="ARBA" id="ARBA00022658"/>
    </source>
</evidence>
<dbReference type="InterPro" id="IPR000219">
    <property type="entry name" value="DH_dom"/>
</dbReference>
<accession>A0ABM1A7J4</accession>
<dbReference type="InterPro" id="IPR035899">
    <property type="entry name" value="DBL_dom_sf"/>
</dbReference>
<keyword evidence="4" id="KW-1185">Reference proteome</keyword>
<feature type="compositionally biased region" description="Low complexity" evidence="2">
    <location>
        <begin position="848"/>
        <end position="858"/>
    </location>
</feature>
<dbReference type="Proteomes" id="UP000694888">
    <property type="component" value="Unplaced"/>
</dbReference>
<dbReference type="GeneID" id="101856915"/>
<dbReference type="InterPro" id="IPR015943">
    <property type="entry name" value="WD40/YVTN_repeat-like_dom_sf"/>
</dbReference>
<dbReference type="PROSITE" id="PS50010">
    <property type="entry name" value="DH_2"/>
    <property type="match status" value="1"/>
</dbReference>
<sequence>MIPEILTHHSIYLDFLDNVWKNWDTLRSTVGNIITTIFAKQTVLESYMSFVENYNVSGKVIENALTTKSSVQKFIEQCQKDSGSKLTMKDLIVRPIQRIPRYELLIQRLLDNTPSDHPDHPLLQQACRVMHDLAVKIGTVNDSQHEEDMQETLKKLELLLITDLAVPDRAYIRHDMVQLFNKKDQCCIWLFSDVIILSSIKRKSGPVTRKVSIILKTPLGQDFAENIKHKVFLRVGLDDLEIVKTQGTLTRKPTIDREQVEEDMNVMTQLAELAGKLSCQHQGLDDVIKEMNTALARQHSEASARSASSDSNKMELLVTTQEGVLHLVIGFSSTEKRGSWEAAFTDAKQKLSLLSDKRAPEFLQPLQITKTRAGMQFSCAAPIDGVNSSGFRDVWVCNSDGYVGHMCLLSLQPEPIVTLNTPVPGCNARILCICAVPAFSGAFRRRASQKGPRGQRDSVAIIPEGPRINVEKVGAHSSDSINNNNNSSISSSNNNNNNNNSSSISNNNKNKSASCSNMASTSSLDEESNDTLIEEGYQSDSESSDDEPVSFITRADELYVGELLSEDEAPKPKVSELTESSPDPITTSGHWDQDPAKSTMWLGTEDGCIHIFQSCDNIKTTKNKLKIQHGSPVYCIIYLDNKVFVSLVNGDLIVYKRDADGLWDTEHPYTRTIGSASAPISKMLAVAGKLWCGCQNQVHVINPLALNIETSFQVTSDASRSVQCLVSSGQGVWVASHQSSKVALFHAVTYEFLLEVSIAQAVSQKLQSADDIIRQHKAACLRITALMVCKDLLWVGTSAGVILTIPIPRITSTTTRGSLATPTVTGLVYGHTGHVRFLTSVELSSTASAKSDSSTARDGNGGGGDAGGSSTGERAGGSTGGSGSGGGGFSFQDIHRRSSMAATTATMASRMLVISGGDGYEDFRNSAANEGAGRDDSTNHLLLWQV</sequence>
<feature type="region of interest" description="Disordered" evidence="2">
    <location>
        <begin position="848"/>
        <end position="892"/>
    </location>
</feature>
<name>A0ABM1A7J4_APLCA</name>
<dbReference type="PANTHER" id="PTHR12877:SF15">
    <property type="entry name" value="RHO GUANINE NUCLEOTIDE EXCHANGE FACTOR 17"/>
    <property type="match status" value="1"/>
</dbReference>
<dbReference type="Pfam" id="PF00621">
    <property type="entry name" value="RhoGEF"/>
    <property type="match status" value="1"/>
</dbReference>
<feature type="region of interest" description="Disordered" evidence="2">
    <location>
        <begin position="564"/>
        <end position="593"/>
    </location>
</feature>
<dbReference type="Gene3D" id="1.20.900.10">
    <property type="entry name" value="Dbl homology (DH) domain"/>
    <property type="match status" value="1"/>
</dbReference>
<dbReference type="PANTHER" id="PTHR12877">
    <property type="entry name" value="RHO GUANINE NUCLEOTIDE EXCHANGE FACTOR"/>
    <property type="match status" value="1"/>
</dbReference>
<reference evidence="5" key="1">
    <citation type="submission" date="2025-08" db="UniProtKB">
        <authorList>
            <consortium name="RefSeq"/>
        </authorList>
    </citation>
    <scope>IDENTIFICATION</scope>
</reference>
<evidence type="ECO:0000256" key="2">
    <source>
        <dbReference type="SAM" id="MobiDB-lite"/>
    </source>
</evidence>
<keyword evidence="1" id="KW-0344">Guanine-nucleotide releasing factor</keyword>